<dbReference type="RefSeq" id="WP_153129376.1">
    <property type="nucleotide sequence ID" value="NZ_VZCW01000369.1"/>
</dbReference>
<dbReference type="EMBL" id="VZCW01000369">
    <property type="protein sequence ID" value="MQN13974.1"/>
    <property type="molecule type" value="Genomic_DNA"/>
</dbReference>
<evidence type="ECO:0000313" key="4">
    <source>
        <dbReference type="EMBL" id="MQN13974.1"/>
    </source>
</evidence>
<name>A0AA90UI00_9BACT</name>
<dbReference type="GO" id="GO:0016780">
    <property type="term" value="F:phosphotransferase activity, for other substituted phosphate groups"/>
    <property type="evidence" value="ECO:0007669"/>
    <property type="project" value="TreeGrafter"/>
</dbReference>
<evidence type="ECO:0000256" key="1">
    <source>
        <dbReference type="ARBA" id="ARBA00006464"/>
    </source>
</evidence>
<gene>
    <name evidence="4" type="ORF">F7D95_14505</name>
</gene>
<sequence>MLFKRLFDIVASLCGLLLIWWIFPLVAFLIHKKMPGGSAFFVQKRVGKGGKLFKCHKFRSMVVSHNGSSVSVAGDSRITPFGAKLRHYKIDELPELWDVLIGNMSFVGPRPDVPGYADKLEGDDRDVLKLRPGITGPATLKYRLEDEMISEYVAKKQAEGDTRPMQEIATEYNDKVIYPDKVRLNCYYYRHYSFWKDIEMIFATVLGRKVKFAGEEV</sequence>
<protein>
    <submittedName>
        <fullName evidence="4">Sugar transferase</fullName>
    </submittedName>
</protein>
<evidence type="ECO:0000313" key="5">
    <source>
        <dbReference type="Proteomes" id="UP000442105"/>
    </source>
</evidence>
<evidence type="ECO:0000256" key="2">
    <source>
        <dbReference type="SAM" id="Phobius"/>
    </source>
</evidence>
<accession>A0AA90UI00</accession>
<dbReference type="AlphaFoldDB" id="A0AA90UI00"/>
<keyword evidence="2" id="KW-1133">Transmembrane helix</keyword>
<dbReference type="PANTHER" id="PTHR30576:SF20">
    <property type="entry name" value="QUINOVOSAMINEPHOSPHOTRANSFERAE-RELATED"/>
    <property type="match status" value="1"/>
</dbReference>
<keyword evidence="2" id="KW-0472">Membrane</keyword>
<dbReference type="Proteomes" id="UP000442105">
    <property type="component" value="Unassembled WGS sequence"/>
</dbReference>
<dbReference type="Pfam" id="PF02397">
    <property type="entry name" value="Bac_transf"/>
    <property type="match status" value="1"/>
</dbReference>
<feature type="domain" description="Bacterial sugar transferase" evidence="3">
    <location>
        <begin position="4"/>
        <end position="205"/>
    </location>
</feature>
<keyword evidence="4" id="KW-0808">Transferase</keyword>
<dbReference type="InterPro" id="IPR003362">
    <property type="entry name" value="Bact_transf"/>
</dbReference>
<comment type="caution">
    <text evidence="4">The sequence shown here is derived from an EMBL/GenBank/DDBJ whole genome shotgun (WGS) entry which is preliminary data.</text>
</comment>
<reference evidence="5" key="1">
    <citation type="submission" date="2019-09" db="EMBL/GenBank/DDBJ databases">
        <title>Distinct polysaccharide growth profiles of human intestinal Prevotella copri isolates.</title>
        <authorList>
            <person name="Fehlner-Peach H."/>
            <person name="Magnabosco C."/>
            <person name="Raghavan V."/>
            <person name="Scher J.U."/>
            <person name="Tett A."/>
            <person name="Cox L.M."/>
            <person name="Gottsegen C."/>
            <person name="Watters A."/>
            <person name="Wiltshire- Gordon J.D."/>
            <person name="Segata N."/>
            <person name="Bonneau R."/>
            <person name="Littman D.R."/>
        </authorList>
    </citation>
    <scope>NUCLEOTIDE SEQUENCE [LARGE SCALE GENOMIC DNA]</scope>
    <source>
        <strain evidence="5">iAQ1179</strain>
    </source>
</reference>
<keyword evidence="2" id="KW-0812">Transmembrane</keyword>
<dbReference type="PANTHER" id="PTHR30576">
    <property type="entry name" value="COLANIC BIOSYNTHESIS UDP-GLUCOSE LIPID CARRIER TRANSFERASE"/>
    <property type="match status" value="1"/>
</dbReference>
<feature type="transmembrane region" description="Helical" evidence="2">
    <location>
        <begin position="6"/>
        <end position="30"/>
    </location>
</feature>
<evidence type="ECO:0000259" key="3">
    <source>
        <dbReference type="Pfam" id="PF02397"/>
    </source>
</evidence>
<proteinExistence type="inferred from homology"/>
<organism evidence="4 5">
    <name type="scientific">Segatella copri</name>
    <dbReference type="NCBI Taxonomy" id="165179"/>
    <lineage>
        <taxon>Bacteria</taxon>
        <taxon>Pseudomonadati</taxon>
        <taxon>Bacteroidota</taxon>
        <taxon>Bacteroidia</taxon>
        <taxon>Bacteroidales</taxon>
        <taxon>Prevotellaceae</taxon>
        <taxon>Segatella</taxon>
    </lineage>
</organism>
<comment type="similarity">
    <text evidence="1">Belongs to the bacterial sugar transferase family.</text>
</comment>